<evidence type="ECO:0000313" key="2">
    <source>
        <dbReference type="Proteomes" id="UP000095287"/>
    </source>
</evidence>
<dbReference type="InterPro" id="IPR036890">
    <property type="entry name" value="HATPase_C_sf"/>
</dbReference>
<dbReference type="AlphaFoldDB" id="A0A1I7ZJJ4"/>
<dbReference type="PANTHER" id="PTHR10073">
    <property type="entry name" value="DNA MISMATCH REPAIR PROTEIN MLH, PMS, MUTL"/>
    <property type="match status" value="1"/>
</dbReference>
<proteinExistence type="inferred from homology"/>
<dbReference type="GO" id="GO:0006298">
    <property type="term" value="P:mismatch repair"/>
    <property type="evidence" value="ECO:0007669"/>
    <property type="project" value="InterPro"/>
</dbReference>
<keyword evidence="2" id="KW-1185">Reference proteome</keyword>
<dbReference type="Proteomes" id="UP000095287">
    <property type="component" value="Unplaced"/>
</dbReference>
<protein>
    <submittedName>
        <fullName evidence="3">DNA polymerase III subunit beta</fullName>
    </submittedName>
</protein>
<evidence type="ECO:0000313" key="3">
    <source>
        <dbReference type="WBParaSite" id="L893_g27179.t1"/>
    </source>
</evidence>
<evidence type="ECO:0000256" key="1">
    <source>
        <dbReference type="ARBA" id="ARBA00006082"/>
    </source>
</evidence>
<dbReference type="PANTHER" id="PTHR10073:SF12">
    <property type="entry name" value="DNA MISMATCH REPAIR PROTEIN MLH1"/>
    <property type="match status" value="1"/>
</dbReference>
<sequence>MQLEAVDDGASAAIMTPAYKIRAMDLAPEDDRPPPDAPARISALPQETVNRIAAGEVVVRPANAVKELLENSLDAGATEIIVTAKKGGMELIQIQTVNRIAAGEVVVRPANAVKELLENSLDAGATEIIVTAKKGGMELIQIQWDRNTNQ</sequence>
<dbReference type="WBParaSite" id="L893_g27179.t1">
    <property type="protein sequence ID" value="L893_g27179.t1"/>
    <property type="gene ID" value="L893_g27179"/>
</dbReference>
<dbReference type="GO" id="GO:0032300">
    <property type="term" value="C:mismatch repair complex"/>
    <property type="evidence" value="ECO:0007669"/>
    <property type="project" value="InterPro"/>
</dbReference>
<dbReference type="InterPro" id="IPR038973">
    <property type="entry name" value="MutL/Mlh/Pms-like"/>
</dbReference>
<dbReference type="GO" id="GO:0016887">
    <property type="term" value="F:ATP hydrolysis activity"/>
    <property type="evidence" value="ECO:0007669"/>
    <property type="project" value="InterPro"/>
</dbReference>
<comment type="similarity">
    <text evidence="1">Belongs to the DNA mismatch repair MutL/HexB family.</text>
</comment>
<dbReference type="SUPFAM" id="SSF55874">
    <property type="entry name" value="ATPase domain of HSP90 chaperone/DNA topoisomerase II/histidine kinase"/>
    <property type="match status" value="2"/>
</dbReference>
<dbReference type="GO" id="GO:0140664">
    <property type="term" value="F:ATP-dependent DNA damage sensor activity"/>
    <property type="evidence" value="ECO:0007669"/>
    <property type="project" value="InterPro"/>
</dbReference>
<reference evidence="3" key="1">
    <citation type="submission" date="2016-11" db="UniProtKB">
        <authorList>
            <consortium name="WormBaseParasite"/>
        </authorList>
    </citation>
    <scope>IDENTIFICATION</scope>
</reference>
<accession>A0A1I7ZJJ4</accession>
<organism evidence="2 3">
    <name type="scientific">Steinernema glaseri</name>
    <dbReference type="NCBI Taxonomy" id="37863"/>
    <lineage>
        <taxon>Eukaryota</taxon>
        <taxon>Metazoa</taxon>
        <taxon>Ecdysozoa</taxon>
        <taxon>Nematoda</taxon>
        <taxon>Chromadorea</taxon>
        <taxon>Rhabditida</taxon>
        <taxon>Tylenchina</taxon>
        <taxon>Panagrolaimomorpha</taxon>
        <taxon>Strongyloidoidea</taxon>
        <taxon>Steinernematidae</taxon>
        <taxon>Steinernema</taxon>
    </lineage>
</organism>
<name>A0A1I7ZJJ4_9BILA</name>
<dbReference type="Gene3D" id="3.30.565.10">
    <property type="entry name" value="Histidine kinase-like ATPase, C-terminal domain"/>
    <property type="match status" value="2"/>
</dbReference>